<keyword evidence="6 7" id="KW-0804">Transcription</keyword>
<dbReference type="NCBIfam" id="TIGR00242">
    <property type="entry name" value="division/cell wall cluster transcriptional repressor MraZ"/>
    <property type="match status" value="1"/>
</dbReference>
<dbReference type="InterPro" id="IPR037914">
    <property type="entry name" value="SpoVT-AbrB_sf"/>
</dbReference>
<dbReference type="SUPFAM" id="SSF89447">
    <property type="entry name" value="AbrB/MazE/MraZ-like"/>
    <property type="match status" value="1"/>
</dbReference>
<evidence type="ECO:0000256" key="6">
    <source>
        <dbReference type="ARBA" id="ARBA00023163"/>
    </source>
</evidence>
<dbReference type="PROSITE" id="PS51740">
    <property type="entry name" value="SPOVT_ABRB"/>
    <property type="match status" value="2"/>
</dbReference>
<evidence type="ECO:0000256" key="4">
    <source>
        <dbReference type="ARBA" id="ARBA00023015"/>
    </source>
</evidence>
<keyword evidence="2 7" id="KW-0963">Cytoplasm</keyword>
<evidence type="ECO:0000259" key="8">
    <source>
        <dbReference type="PROSITE" id="PS51740"/>
    </source>
</evidence>
<dbReference type="EMBL" id="CP089983">
    <property type="protein sequence ID" value="WXB02914.1"/>
    <property type="molecule type" value="Genomic_DNA"/>
</dbReference>
<dbReference type="CDD" id="cd16321">
    <property type="entry name" value="MraZ_C"/>
    <property type="match status" value="1"/>
</dbReference>
<keyword evidence="4 7" id="KW-0805">Transcription regulation</keyword>
<gene>
    <name evidence="7 9" type="primary">mraZ</name>
    <name evidence="9" type="ORF">LVJ94_39160</name>
</gene>
<accession>A0ABZ2KW40</accession>
<comment type="similarity">
    <text evidence="7">Belongs to the MraZ family.</text>
</comment>
<dbReference type="InterPro" id="IPR035642">
    <property type="entry name" value="MraZ_N"/>
</dbReference>
<dbReference type="InterPro" id="IPR035644">
    <property type="entry name" value="MraZ_C"/>
</dbReference>
<feature type="domain" description="SpoVT-AbrB" evidence="8">
    <location>
        <begin position="80"/>
        <end position="123"/>
    </location>
</feature>
<dbReference type="Pfam" id="PF02381">
    <property type="entry name" value="MraZ"/>
    <property type="match status" value="2"/>
</dbReference>
<dbReference type="Gene3D" id="3.40.1550.20">
    <property type="entry name" value="Transcriptional regulator MraZ domain"/>
    <property type="match status" value="1"/>
</dbReference>
<evidence type="ECO:0000256" key="7">
    <source>
        <dbReference type="HAMAP-Rule" id="MF_01008"/>
    </source>
</evidence>
<organism evidence="9 10">
    <name type="scientific">Pendulispora rubella</name>
    <dbReference type="NCBI Taxonomy" id="2741070"/>
    <lineage>
        <taxon>Bacteria</taxon>
        <taxon>Pseudomonadati</taxon>
        <taxon>Myxococcota</taxon>
        <taxon>Myxococcia</taxon>
        <taxon>Myxococcales</taxon>
        <taxon>Sorangiineae</taxon>
        <taxon>Pendulisporaceae</taxon>
        <taxon>Pendulispora</taxon>
    </lineage>
</organism>
<evidence type="ECO:0000256" key="2">
    <source>
        <dbReference type="ARBA" id="ARBA00022490"/>
    </source>
</evidence>
<dbReference type="Proteomes" id="UP001374803">
    <property type="component" value="Chromosome"/>
</dbReference>
<dbReference type="PANTHER" id="PTHR34701">
    <property type="entry name" value="TRANSCRIPTIONAL REGULATOR MRAZ"/>
    <property type="match status" value="1"/>
</dbReference>
<evidence type="ECO:0000313" key="9">
    <source>
        <dbReference type="EMBL" id="WXB02914.1"/>
    </source>
</evidence>
<comment type="subunit">
    <text evidence="7">Forms oligomers.</text>
</comment>
<dbReference type="RefSeq" id="WP_394832540.1">
    <property type="nucleotide sequence ID" value="NZ_CP089929.1"/>
</dbReference>
<dbReference type="InterPro" id="IPR038619">
    <property type="entry name" value="MraZ_sf"/>
</dbReference>
<keyword evidence="3" id="KW-0677">Repeat</keyword>
<evidence type="ECO:0000256" key="5">
    <source>
        <dbReference type="ARBA" id="ARBA00023125"/>
    </source>
</evidence>
<comment type="subcellular location">
    <subcellularLocation>
        <location evidence="7">Cytoplasm</location>
        <location evidence="7">Nucleoid</location>
    </subcellularLocation>
</comment>
<name>A0ABZ2KW40_9BACT</name>
<dbReference type="HAMAP" id="MF_01008">
    <property type="entry name" value="MraZ"/>
    <property type="match status" value="1"/>
</dbReference>
<sequence length="147" mass="16859">MFRGRYEHSIDAKGRTSLPARYRDHLAALGERRIVLTSALDPCLVAYAMPEWTAFEEKLAKLPQFDRAVQKLKRIYVSGAVECEVDDSGRILVPPTLREHASLQKEVLWAGSGKYAELWDKVMWKQHFDTTEDERRDISARLAELGL</sequence>
<dbReference type="PANTHER" id="PTHR34701:SF1">
    <property type="entry name" value="TRANSCRIPTIONAL REGULATOR MRAZ"/>
    <property type="match status" value="1"/>
</dbReference>
<evidence type="ECO:0000256" key="1">
    <source>
        <dbReference type="ARBA" id="ARBA00013860"/>
    </source>
</evidence>
<keyword evidence="10" id="KW-1185">Reference proteome</keyword>
<protein>
    <recommendedName>
        <fullName evidence="1 7">Transcriptional regulator MraZ</fullName>
    </recommendedName>
</protein>
<dbReference type="CDD" id="cd16320">
    <property type="entry name" value="MraZ_N"/>
    <property type="match status" value="1"/>
</dbReference>
<reference evidence="9" key="1">
    <citation type="submission" date="2021-12" db="EMBL/GenBank/DDBJ databases">
        <title>Discovery of the Pendulisporaceae a myxobacterial family with distinct sporulation behavior and unique specialized metabolism.</title>
        <authorList>
            <person name="Garcia R."/>
            <person name="Popoff A."/>
            <person name="Bader C.D."/>
            <person name="Loehr J."/>
            <person name="Walesch S."/>
            <person name="Walt C."/>
            <person name="Boldt J."/>
            <person name="Bunk B."/>
            <person name="Haeckl F.J.F.P.J."/>
            <person name="Gunesch A.P."/>
            <person name="Birkelbach J."/>
            <person name="Nuebel U."/>
            <person name="Pietschmann T."/>
            <person name="Bach T."/>
            <person name="Mueller R."/>
        </authorList>
    </citation>
    <scope>NUCLEOTIDE SEQUENCE</scope>
    <source>
        <strain evidence="9">MSr11367</strain>
    </source>
</reference>
<dbReference type="InterPro" id="IPR020603">
    <property type="entry name" value="MraZ_dom"/>
</dbReference>
<evidence type="ECO:0000313" key="10">
    <source>
        <dbReference type="Proteomes" id="UP001374803"/>
    </source>
</evidence>
<proteinExistence type="inferred from homology"/>
<keyword evidence="5 7" id="KW-0238">DNA-binding</keyword>
<dbReference type="InterPro" id="IPR007159">
    <property type="entry name" value="SpoVT-AbrB_dom"/>
</dbReference>
<evidence type="ECO:0000256" key="3">
    <source>
        <dbReference type="ARBA" id="ARBA00022737"/>
    </source>
</evidence>
<feature type="domain" description="SpoVT-AbrB" evidence="8">
    <location>
        <begin position="5"/>
        <end position="51"/>
    </location>
</feature>
<dbReference type="InterPro" id="IPR003444">
    <property type="entry name" value="MraZ"/>
</dbReference>